<dbReference type="EMBL" id="QYBB01000003">
    <property type="protein sequence ID" value="RYC33235.1"/>
    <property type="molecule type" value="Genomic_DNA"/>
</dbReference>
<dbReference type="InterPro" id="IPR011006">
    <property type="entry name" value="CheY-like_superfamily"/>
</dbReference>
<evidence type="ECO:0000256" key="2">
    <source>
        <dbReference type="PROSITE-ProRule" id="PRU00169"/>
    </source>
</evidence>
<dbReference type="InterPro" id="IPR001789">
    <property type="entry name" value="Sig_transdc_resp-reg_receiver"/>
</dbReference>
<evidence type="ECO:0000256" key="1">
    <source>
        <dbReference type="ARBA" id="ARBA00022553"/>
    </source>
</evidence>
<dbReference type="PANTHER" id="PTHR44591:SF21">
    <property type="entry name" value="TWO-COMPONENT RESPONSE REGULATOR"/>
    <property type="match status" value="1"/>
</dbReference>
<dbReference type="AlphaFoldDB" id="A0A4Q2UEJ5"/>
<evidence type="ECO:0000313" key="4">
    <source>
        <dbReference type="EMBL" id="RYC33235.1"/>
    </source>
</evidence>
<gene>
    <name evidence="4" type="ORF">D3273_05060</name>
</gene>
<dbReference type="OrthoDB" id="9784719at2"/>
<dbReference type="SUPFAM" id="SSF52172">
    <property type="entry name" value="CheY-like"/>
    <property type="match status" value="1"/>
</dbReference>
<reference evidence="4 5" key="2">
    <citation type="submission" date="2019-02" db="EMBL/GenBank/DDBJ databases">
        <title>'Lichenibacterium ramalinii' gen. nov. sp. nov., 'Lichenibacterium minor' gen. nov. sp. nov.</title>
        <authorList>
            <person name="Pankratov T."/>
        </authorList>
    </citation>
    <scope>NUCLEOTIDE SEQUENCE [LARGE SCALE GENOMIC DNA]</scope>
    <source>
        <strain evidence="4 5">RmlP026</strain>
    </source>
</reference>
<feature type="domain" description="Response regulatory" evidence="3">
    <location>
        <begin position="4"/>
        <end position="117"/>
    </location>
</feature>
<accession>A0A4Q2UEJ5</accession>
<dbReference type="CDD" id="cd00156">
    <property type="entry name" value="REC"/>
    <property type="match status" value="1"/>
</dbReference>
<keyword evidence="5" id="KW-1185">Reference proteome</keyword>
<protein>
    <submittedName>
        <fullName evidence="4">Response regulator</fullName>
    </submittedName>
</protein>
<name>A0A4Q2UEJ5_9HYPH</name>
<dbReference type="GO" id="GO:0000160">
    <property type="term" value="P:phosphorelay signal transduction system"/>
    <property type="evidence" value="ECO:0007669"/>
    <property type="project" value="InterPro"/>
</dbReference>
<dbReference type="PROSITE" id="PS50110">
    <property type="entry name" value="RESPONSE_REGULATORY"/>
    <property type="match status" value="1"/>
</dbReference>
<comment type="caution">
    <text evidence="4">The sequence shown here is derived from an EMBL/GenBank/DDBJ whole genome shotgun (WGS) entry which is preliminary data.</text>
</comment>
<reference evidence="4 5" key="1">
    <citation type="submission" date="2018-12" db="EMBL/GenBank/DDBJ databases">
        <authorList>
            <person name="Grouzdev D.S."/>
            <person name="Krutkina M.S."/>
        </authorList>
    </citation>
    <scope>NUCLEOTIDE SEQUENCE [LARGE SCALE GENOMIC DNA]</scope>
    <source>
        <strain evidence="4 5">RmlP026</strain>
    </source>
</reference>
<dbReference type="InterPro" id="IPR050595">
    <property type="entry name" value="Bact_response_regulator"/>
</dbReference>
<feature type="modified residue" description="4-aspartylphosphate" evidence="2">
    <location>
        <position position="55"/>
    </location>
</feature>
<organism evidence="4 5">
    <name type="scientific">Lichenibacterium minor</name>
    <dbReference type="NCBI Taxonomy" id="2316528"/>
    <lineage>
        <taxon>Bacteria</taxon>
        <taxon>Pseudomonadati</taxon>
        <taxon>Pseudomonadota</taxon>
        <taxon>Alphaproteobacteria</taxon>
        <taxon>Hyphomicrobiales</taxon>
        <taxon>Lichenihabitantaceae</taxon>
        <taxon>Lichenibacterium</taxon>
    </lineage>
</organism>
<proteinExistence type="predicted"/>
<keyword evidence="1 2" id="KW-0597">Phosphoprotein</keyword>
<dbReference type="Pfam" id="PF00072">
    <property type="entry name" value="Response_reg"/>
    <property type="match status" value="1"/>
</dbReference>
<dbReference type="PANTHER" id="PTHR44591">
    <property type="entry name" value="STRESS RESPONSE REGULATOR PROTEIN 1"/>
    <property type="match status" value="1"/>
</dbReference>
<dbReference type="Gene3D" id="3.40.50.2300">
    <property type="match status" value="1"/>
</dbReference>
<evidence type="ECO:0000313" key="5">
    <source>
        <dbReference type="Proteomes" id="UP000290759"/>
    </source>
</evidence>
<evidence type="ECO:0000259" key="3">
    <source>
        <dbReference type="PROSITE" id="PS50110"/>
    </source>
</evidence>
<sequence>MVKRVLVVEDDPMLRMDAAAMLEEAGLEVVQLETGDSALAYVLEQSEDVGVVFSDVQMPGDTDGLDLAQYIAVNWPAITIVLTSGHVHPTQDLPGNIRFVSKPWVPGEVLAALTGPV</sequence>
<dbReference type="SMART" id="SM00448">
    <property type="entry name" value="REC"/>
    <property type="match status" value="1"/>
</dbReference>
<dbReference type="Proteomes" id="UP000290759">
    <property type="component" value="Unassembled WGS sequence"/>
</dbReference>